<dbReference type="GO" id="GO:0006508">
    <property type="term" value="P:proteolysis"/>
    <property type="evidence" value="ECO:0007669"/>
    <property type="project" value="UniProtKB-KW"/>
</dbReference>
<dbReference type="Pfam" id="PF13365">
    <property type="entry name" value="Trypsin_2"/>
    <property type="match status" value="1"/>
</dbReference>
<keyword evidence="1" id="KW-0378">Hydrolase</keyword>
<dbReference type="AlphaFoldDB" id="A0A7C1AWE8"/>
<reference evidence="1" key="1">
    <citation type="journal article" date="2020" name="mSystems">
        <title>Genome- and Community-Level Interaction Insights into Carbon Utilization and Element Cycling Functions of Hydrothermarchaeota in Hydrothermal Sediment.</title>
        <authorList>
            <person name="Zhou Z."/>
            <person name="Liu Y."/>
            <person name="Xu W."/>
            <person name="Pan J."/>
            <person name="Luo Z.H."/>
            <person name="Li M."/>
        </authorList>
    </citation>
    <scope>NUCLEOTIDE SEQUENCE [LARGE SCALE GENOMIC DNA]</scope>
    <source>
        <strain evidence="1">HyVt-19</strain>
    </source>
</reference>
<dbReference type="InterPro" id="IPR009003">
    <property type="entry name" value="Peptidase_S1_PA"/>
</dbReference>
<protein>
    <submittedName>
        <fullName evidence="1">Serine protease</fullName>
    </submittedName>
</protein>
<comment type="caution">
    <text evidence="1">The sequence shown here is derived from an EMBL/GenBank/DDBJ whole genome shotgun (WGS) entry which is preliminary data.</text>
</comment>
<dbReference type="EMBL" id="DQZW01000153">
    <property type="protein sequence ID" value="HDL89911.1"/>
    <property type="molecule type" value="Genomic_DNA"/>
</dbReference>
<dbReference type="GO" id="GO:0008233">
    <property type="term" value="F:peptidase activity"/>
    <property type="evidence" value="ECO:0007669"/>
    <property type="project" value="UniProtKB-KW"/>
</dbReference>
<organism evidence="1">
    <name type="scientific">Thermodesulforhabdus norvegica</name>
    <dbReference type="NCBI Taxonomy" id="39841"/>
    <lineage>
        <taxon>Bacteria</taxon>
        <taxon>Pseudomonadati</taxon>
        <taxon>Thermodesulfobacteriota</taxon>
        <taxon>Syntrophobacteria</taxon>
        <taxon>Syntrophobacterales</taxon>
        <taxon>Thermodesulforhabdaceae</taxon>
        <taxon>Thermodesulforhabdus</taxon>
    </lineage>
</organism>
<sequence length="267" mass="29626">MIRKTLDRVRRATFCVELPNKAQHGMPSPTGTGFFVSPDGWFVTAAHVVSENGAADGPQRDDIDKAWLMKESQGLGLGAMCQFITLEHVLPEFDLALLKVDFVKNSNKEWLKDQTEFPYIQVSTRQLEMGEPVYSFGYPLSSSKVEKQPSVIVGSSELSPRLTSAIVSSELDKTKMVMTGNDPQHYVLDKALNYGNSGGPIIASETGHVHALCSRFQPVFVPQAHLADRYPYIPYIMIPSLYGVVSSLRNNPVIQLFTRLNIPLVPE</sequence>
<keyword evidence="1" id="KW-0645">Protease</keyword>
<dbReference type="Gene3D" id="2.40.10.120">
    <property type="match status" value="1"/>
</dbReference>
<dbReference type="Proteomes" id="UP000886355">
    <property type="component" value="Unassembled WGS sequence"/>
</dbReference>
<proteinExistence type="predicted"/>
<name>A0A7C1AWE8_9BACT</name>
<accession>A0A7C1AWE8</accession>
<gene>
    <name evidence="1" type="ORF">ENG14_03305</name>
</gene>
<evidence type="ECO:0000313" key="1">
    <source>
        <dbReference type="EMBL" id="HDL89911.1"/>
    </source>
</evidence>
<dbReference type="SUPFAM" id="SSF50494">
    <property type="entry name" value="Trypsin-like serine proteases"/>
    <property type="match status" value="1"/>
</dbReference>